<dbReference type="EMBL" id="QZCG01000013">
    <property type="protein sequence ID" value="RJE82862.1"/>
    <property type="molecule type" value="Genomic_DNA"/>
</dbReference>
<keyword evidence="9 11" id="KW-0501">Molybdenum cofactor biosynthesis</keyword>
<comment type="function">
    <text evidence="2 11">Catalyzes the insertion of molybdate into adenylated molybdopterin with the concomitant release of AMP.</text>
</comment>
<dbReference type="InterPro" id="IPR036425">
    <property type="entry name" value="MoaB/Mog-like_dom_sf"/>
</dbReference>
<evidence type="ECO:0000256" key="2">
    <source>
        <dbReference type="ARBA" id="ARBA00002901"/>
    </source>
</evidence>
<evidence type="ECO:0000313" key="13">
    <source>
        <dbReference type="EMBL" id="RJE82862.1"/>
    </source>
</evidence>
<name>A0A418SPL5_9RHOB</name>
<dbReference type="FunFam" id="3.40.980.10:FF:000004">
    <property type="entry name" value="Molybdopterin molybdenumtransferase"/>
    <property type="match status" value="1"/>
</dbReference>
<dbReference type="Pfam" id="PF03454">
    <property type="entry name" value="MoeA_C"/>
    <property type="match status" value="1"/>
</dbReference>
<dbReference type="InterPro" id="IPR005111">
    <property type="entry name" value="MoeA_C_domain_IV"/>
</dbReference>
<dbReference type="PANTHER" id="PTHR10192">
    <property type="entry name" value="MOLYBDOPTERIN BIOSYNTHESIS PROTEIN"/>
    <property type="match status" value="1"/>
</dbReference>
<evidence type="ECO:0000256" key="5">
    <source>
        <dbReference type="ARBA" id="ARBA00022505"/>
    </source>
</evidence>
<comment type="caution">
    <text evidence="13">The sequence shown here is derived from an EMBL/GenBank/DDBJ whole genome shotgun (WGS) entry which is preliminary data.</text>
</comment>
<feature type="domain" description="MoaB/Mog" evidence="12">
    <location>
        <begin position="170"/>
        <end position="307"/>
    </location>
</feature>
<proteinExistence type="inferred from homology"/>
<dbReference type="RefSeq" id="WP_119751182.1">
    <property type="nucleotide sequence ID" value="NZ_QZCG01000013.1"/>
</dbReference>
<comment type="cofactor">
    <cofactor evidence="1 11">
        <name>Mg(2+)</name>
        <dbReference type="ChEBI" id="CHEBI:18420"/>
    </cofactor>
</comment>
<dbReference type="CDD" id="cd00887">
    <property type="entry name" value="MoeA"/>
    <property type="match status" value="1"/>
</dbReference>
<evidence type="ECO:0000256" key="6">
    <source>
        <dbReference type="ARBA" id="ARBA00022679"/>
    </source>
</evidence>
<dbReference type="OrthoDB" id="9804758at2"/>
<dbReference type="Gene3D" id="3.40.980.10">
    <property type="entry name" value="MoaB/Mog-like domain"/>
    <property type="match status" value="1"/>
</dbReference>
<evidence type="ECO:0000256" key="3">
    <source>
        <dbReference type="ARBA" id="ARBA00005046"/>
    </source>
</evidence>
<keyword evidence="14" id="KW-1185">Reference proteome</keyword>
<evidence type="ECO:0000256" key="8">
    <source>
        <dbReference type="ARBA" id="ARBA00022842"/>
    </source>
</evidence>
<dbReference type="EC" id="2.10.1.1" evidence="11"/>
<dbReference type="SUPFAM" id="SSF63867">
    <property type="entry name" value="MoeA C-terminal domain-like"/>
    <property type="match status" value="1"/>
</dbReference>
<dbReference type="NCBIfam" id="NF045515">
    <property type="entry name" value="Glp_gephyrin"/>
    <property type="match status" value="1"/>
</dbReference>
<dbReference type="InterPro" id="IPR001453">
    <property type="entry name" value="MoaB/Mog_dom"/>
</dbReference>
<keyword evidence="6 11" id="KW-0808">Transferase</keyword>
<evidence type="ECO:0000256" key="9">
    <source>
        <dbReference type="ARBA" id="ARBA00023150"/>
    </source>
</evidence>
<dbReference type="Pfam" id="PF03453">
    <property type="entry name" value="MoeA_N"/>
    <property type="match status" value="1"/>
</dbReference>
<comment type="similarity">
    <text evidence="4 11">Belongs to the MoeA family.</text>
</comment>
<keyword evidence="8 11" id="KW-0460">Magnesium</keyword>
<evidence type="ECO:0000313" key="14">
    <source>
        <dbReference type="Proteomes" id="UP000284202"/>
    </source>
</evidence>
<dbReference type="Gene3D" id="3.90.105.10">
    <property type="entry name" value="Molybdopterin biosynthesis moea protein, domain 2"/>
    <property type="match status" value="1"/>
</dbReference>
<organism evidence="13 14">
    <name type="scientific">Paracoccus onubensis</name>
    <dbReference type="NCBI Taxonomy" id="1675788"/>
    <lineage>
        <taxon>Bacteria</taxon>
        <taxon>Pseudomonadati</taxon>
        <taxon>Pseudomonadota</taxon>
        <taxon>Alphaproteobacteria</taxon>
        <taxon>Rhodobacterales</taxon>
        <taxon>Paracoccaceae</taxon>
        <taxon>Paracoccus</taxon>
    </lineage>
</organism>
<dbReference type="GO" id="GO:0006777">
    <property type="term" value="P:Mo-molybdopterin cofactor biosynthetic process"/>
    <property type="evidence" value="ECO:0007669"/>
    <property type="project" value="UniProtKB-UniRule"/>
</dbReference>
<evidence type="ECO:0000259" key="12">
    <source>
        <dbReference type="SMART" id="SM00852"/>
    </source>
</evidence>
<reference evidence="14" key="1">
    <citation type="submission" date="2018-09" db="EMBL/GenBank/DDBJ databases">
        <title>Acidovorax cavernicola nov. sp. isolated from Gruta de las Maravillas (Aracena, Spain).</title>
        <authorList>
            <person name="Jurado V."/>
            <person name="Gutierrez-Patricio S."/>
            <person name="Gonzalez-Pimentel J.L."/>
            <person name="Miller A.Z."/>
            <person name="Laiz L."/>
            <person name="Saiz-Jimenez C."/>
        </authorList>
    </citation>
    <scope>NUCLEOTIDE SEQUENCE [LARGE SCALE GENOMIC DNA]</scope>
    <source>
        <strain evidence="14">1011MAR3C25</strain>
    </source>
</reference>
<evidence type="ECO:0000256" key="1">
    <source>
        <dbReference type="ARBA" id="ARBA00001946"/>
    </source>
</evidence>
<keyword evidence="5 11" id="KW-0500">Molybdenum</keyword>
<dbReference type="Proteomes" id="UP000284202">
    <property type="component" value="Unassembled WGS sequence"/>
</dbReference>
<dbReference type="PANTHER" id="PTHR10192:SF5">
    <property type="entry name" value="GEPHYRIN"/>
    <property type="match status" value="1"/>
</dbReference>
<comment type="catalytic activity">
    <reaction evidence="10">
        <text>adenylyl-molybdopterin + molybdate = Mo-molybdopterin + AMP + H(+)</text>
        <dbReference type="Rhea" id="RHEA:35047"/>
        <dbReference type="ChEBI" id="CHEBI:15378"/>
        <dbReference type="ChEBI" id="CHEBI:36264"/>
        <dbReference type="ChEBI" id="CHEBI:62727"/>
        <dbReference type="ChEBI" id="CHEBI:71302"/>
        <dbReference type="ChEBI" id="CHEBI:456215"/>
        <dbReference type="EC" id="2.10.1.1"/>
    </reaction>
</comment>
<dbReference type="InterPro" id="IPR036135">
    <property type="entry name" value="MoeA_linker/N_sf"/>
</dbReference>
<protein>
    <recommendedName>
        <fullName evidence="11">Molybdopterin molybdenumtransferase</fullName>
        <ecNumber evidence="11">2.10.1.1</ecNumber>
    </recommendedName>
</protein>
<dbReference type="Gene3D" id="2.40.340.10">
    <property type="entry name" value="MoeA, C-terminal, domain IV"/>
    <property type="match status" value="1"/>
</dbReference>
<sequence length="392" mass="41523">MISVNEALGRVLALANPPEGESVALDQAAGRVLHEAAISRLTQPPFDSAAMDGYAYHHADQGQPLRVIGESAAGHPWTGTPASGTAIRIFTGAAVPPGYDRVEMQENTRRDGDMLTITEPSAGAHIRSRGCDFSEGDRIEPGRVLSAADIALLAGMNLPQVTVARRPKVAVLAGGDELIRPGENPAAGQIICSNDLAVAAIARAAGAEPEILPIARDTEDSIRESFDRAKTSDLLVTIGGASVGDHDLIGKVASALGMERSFYKIAMRPGKPLMAGKISGMAMLGLPGNPVSAIVCATLFMRPLIQAMQGLPAQRPIRRARLTHPLPPEGDREHYLRAQLLPGDDLPAITAFDRQDSSLLSVLSKADALLIRPPHDPARKAGEIVEYMPLFH</sequence>
<dbReference type="AlphaFoldDB" id="A0A418SPL5"/>
<evidence type="ECO:0000256" key="10">
    <source>
        <dbReference type="ARBA" id="ARBA00047317"/>
    </source>
</evidence>
<accession>A0A418SPL5</accession>
<dbReference type="SUPFAM" id="SSF53218">
    <property type="entry name" value="Molybdenum cofactor biosynthesis proteins"/>
    <property type="match status" value="1"/>
</dbReference>
<dbReference type="Gene3D" id="2.170.190.11">
    <property type="entry name" value="Molybdopterin biosynthesis moea protein, domain 3"/>
    <property type="match status" value="1"/>
</dbReference>
<gene>
    <name evidence="13" type="ORF">D3P04_17605</name>
</gene>
<dbReference type="Pfam" id="PF00994">
    <property type="entry name" value="MoCF_biosynth"/>
    <property type="match status" value="1"/>
</dbReference>
<dbReference type="InterPro" id="IPR005110">
    <property type="entry name" value="MoeA_linker/N"/>
</dbReference>
<dbReference type="InterPro" id="IPR038987">
    <property type="entry name" value="MoeA-like"/>
</dbReference>
<evidence type="ECO:0000256" key="7">
    <source>
        <dbReference type="ARBA" id="ARBA00022723"/>
    </source>
</evidence>
<evidence type="ECO:0000256" key="4">
    <source>
        <dbReference type="ARBA" id="ARBA00010763"/>
    </source>
</evidence>
<comment type="pathway">
    <text evidence="3 11">Cofactor biosynthesis; molybdopterin biosynthesis.</text>
</comment>
<dbReference type="GO" id="GO:0005829">
    <property type="term" value="C:cytosol"/>
    <property type="evidence" value="ECO:0007669"/>
    <property type="project" value="TreeGrafter"/>
</dbReference>
<dbReference type="GO" id="GO:0046872">
    <property type="term" value="F:metal ion binding"/>
    <property type="evidence" value="ECO:0007669"/>
    <property type="project" value="UniProtKB-UniRule"/>
</dbReference>
<dbReference type="SUPFAM" id="SSF63882">
    <property type="entry name" value="MoeA N-terminal region -like"/>
    <property type="match status" value="1"/>
</dbReference>
<dbReference type="UniPathway" id="UPA00344"/>
<dbReference type="SMART" id="SM00852">
    <property type="entry name" value="MoCF_biosynth"/>
    <property type="match status" value="1"/>
</dbReference>
<dbReference type="InterPro" id="IPR036688">
    <property type="entry name" value="MoeA_C_domain_IV_sf"/>
</dbReference>
<keyword evidence="7 11" id="KW-0479">Metal-binding</keyword>
<dbReference type="GO" id="GO:0061599">
    <property type="term" value="F:molybdopterin molybdotransferase activity"/>
    <property type="evidence" value="ECO:0007669"/>
    <property type="project" value="UniProtKB-UniRule"/>
</dbReference>
<evidence type="ECO:0000256" key="11">
    <source>
        <dbReference type="RuleBase" id="RU365090"/>
    </source>
</evidence>